<evidence type="ECO:0000313" key="4">
    <source>
        <dbReference type="EMBL" id="TND50692.1"/>
    </source>
</evidence>
<protein>
    <submittedName>
        <fullName evidence="4">Glycosyltransferase</fullName>
    </submittedName>
</protein>
<feature type="transmembrane region" description="Helical" evidence="2">
    <location>
        <begin position="136"/>
        <end position="154"/>
    </location>
</feature>
<keyword evidence="2" id="KW-0812">Transmembrane</keyword>
<dbReference type="GO" id="GO:0016757">
    <property type="term" value="F:glycosyltransferase activity"/>
    <property type="evidence" value="ECO:0007669"/>
    <property type="project" value="InterPro"/>
</dbReference>
<feature type="transmembrane region" description="Helical" evidence="2">
    <location>
        <begin position="12"/>
        <end position="32"/>
    </location>
</feature>
<gene>
    <name evidence="4" type="ORF">CF123_21110</name>
</gene>
<proteinExistence type="predicted"/>
<evidence type="ECO:0000256" key="2">
    <source>
        <dbReference type="SAM" id="Phobius"/>
    </source>
</evidence>
<evidence type="ECO:0000256" key="1">
    <source>
        <dbReference type="ARBA" id="ARBA00022679"/>
    </source>
</evidence>
<evidence type="ECO:0000259" key="3">
    <source>
        <dbReference type="Pfam" id="PF00534"/>
    </source>
</evidence>
<keyword evidence="1" id="KW-0808">Transferase</keyword>
<dbReference type="Pfam" id="PF00534">
    <property type="entry name" value="Glycos_transf_1"/>
    <property type="match status" value="1"/>
</dbReference>
<reference evidence="4" key="1">
    <citation type="submission" date="2017-10" db="EMBL/GenBank/DDBJ databases">
        <authorList>
            <person name="Colston S.M."/>
            <person name="Graf J."/>
        </authorList>
    </citation>
    <scope>NUCLEOTIDE SEQUENCE</scope>
    <source>
        <strain evidence="4">BAQ071013-135</strain>
    </source>
</reference>
<name>A0AAX2UNI1_AERVE</name>
<dbReference type="SUPFAM" id="SSF53756">
    <property type="entry name" value="UDP-Glycosyltransferase/glycogen phosphorylase"/>
    <property type="match status" value="1"/>
</dbReference>
<dbReference type="InterPro" id="IPR001296">
    <property type="entry name" value="Glyco_trans_1"/>
</dbReference>
<keyword evidence="2" id="KW-0472">Membrane</keyword>
<organism evidence="4 5">
    <name type="scientific">Aeromonas veronii</name>
    <dbReference type="NCBI Taxonomy" id="654"/>
    <lineage>
        <taxon>Bacteria</taxon>
        <taxon>Pseudomonadati</taxon>
        <taxon>Pseudomonadota</taxon>
        <taxon>Gammaproteobacteria</taxon>
        <taxon>Aeromonadales</taxon>
        <taxon>Aeromonadaceae</taxon>
        <taxon>Aeromonas</taxon>
    </lineage>
</organism>
<dbReference type="Proteomes" id="UP000796104">
    <property type="component" value="Unassembled WGS sequence"/>
</dbReference>
<dbReference type="RefSeq" id="WP_139495673.1">
    <property type="nucleotide sequence ID" value="NZ_CAWORL010000032.1"/>
</dbReference>
<evidence type="ECO:0000313" key="5">
    <source>
        <dbReference type="Proteomes" id="UP000796104"/>
    </source>
</evidence>
<feature type="domain" description="Glycosyl transferase family 1" evidence="3">
    <location>
        <begin position="195"/>
        <end position="342"/>
    </location>
</feature>
<dbReference type="EMBL" id="PDXJ01000038">
    <property type="protein sequence ID" value="TND50692.1"/>
    <property type="molecule type" value="Genomic_DNA"/>
</dbReference>
<reference evidence="4" key="2">
    <citation type="journal article" date="2019" name="PLoS ONE">
        <title>Identification and characterization of putative Aeromonas spp. T3SS effectors.</title>
        <authorList>
            <person name="Rangel L.T."/>
            <person name="Marden J."/>
            <person name="Colston S."/>
            <person name="Setubal J.C."/>
            <person name="Graf J."/>
            <person name="Gogarten J.P."/>
        </authorList>
    </citation>
    <scope>NUCLEOTIDE SEQUENCE</scope>
    <source>
        <strain evidence="4">BAQ071013-135</strain>
    </source>
</reference>
<dbReference type="PANTHER" id="PTHR46401">
    <property type="entry name" value="GLYCOSYLTRANSFERASE WBBK-RELATED"/>
    <property type="match status" value="1"/>
</dbReference>
<dbReference type="PANTHER" id="PTHR46401:SF2">
    <property type="entry name" value="GLYCOSYLTRANSFERASE WBBK-RELATED"/>
    <property type="match status" value="1"/>
</dbReference>
<accession>A0AAX2UNI1</accession>
<sequence>MDRLKLNEVGFILVNATALSSGGALTILRQFIAHAALTNKKYIVFAPIGVPLDVHANIIYIEVDTKSWLKRIWWDSFGLKRYIKQHNIESELCISLQNTSVNVDCQQLIYLHQSLPFTTVKYTLNKETIKYFLYKWFYKFFIFLFVTSGTRFVVQTQWMKAALTQSGVVEGNISVFTPDIKLPDGHLKKSPEQAQRLTTEQITFFYPASPLFYKNHLLILDALALLKTRQLNKKARFAVTLNVGDYPVFDEKVQQLELSDTVFYLGVMSYEQVIDNYISADAVLFPSYIETFGLPLAEAGVLGKKIICADLPYSRDVLKGYQGASFLNYQDVTKWADEMEFVIGRQIVFDFAPLSFAKCATWKDFFNFI</sequence>
<dbReference type="Gene3D" id="3.40.50.2000">
    <property type="entry name" value="Glycogen Phosphorylase B"/>
    <property type="match status" value="1"/>
</dbReference>
<comment type="caution">
    <text evidence="4">The sequence shown here is derived from an EMBL/GenBank/DDBJ whole genome shotgun (WGS) entry which is preliminary data.</text>
</comment>
<dbReference type="GO" id="GO:0009103">
    <property type="term" value="P:lipopolysaccharide biosynthetic process"/>
    <property type="evidence" value="ECO:0007669"/>
    <property type="project" value="TreeGrafter"/>
</dbReference>
<keyword evidence="2" id="KW-1133">Transmembrane helix</keyword>
<dbReference type="AlphaFoldDB" id="A0AAX2UNI1"/>